<sequence>MEASDSIENQVAISHETSDAAIASMAISIKNLTPKQLARMIIEAANNGLSESELSAIVMASQQVLNTQQQDEYSD</sequence>
<accession>A0ABX1P2B3</accession>
<proteinExistence type="predicted"/>
<evidence type="ECO:0000313" key="2">
    <source>
        <dbReference type="Proteomes" id="UP000718564"/>
    </source>
</evidence>
<organism evidence="1 2">
    <name type="scientific">Brasilonema bromeliae SPC951</name>
    <dbReference type="NCBI Taxonomy" id="385972"/>
    <lineage>
        <taxon>Bacteria</taxon>
        <taxon>Bacillati</taxon>
        <taxon>Cyanobacteriota</taxon>
        <taxon>Cyanophyceae</taxon>
        <taxon>Nostocales</taxon>
        <taxon>Scytonemataceae</taxon>
        <taxon>Brasilonema</taxon>
        <taxon>Bromeliae group (in: Brasilonema)</taxon>
    </lineage>
</organism>
<comment type="caution">
    <text evidence="1">The sequence shown here is derived from an EMBL/GenBank/DDBJ whole genome shotgun (WGS) entry which is preliminary data.</text>
</comment>
<keyword evidence="2" id="KW-1185">Reference proteome</keyword>
<evidence type="ECO:0000313" key="1">
    <source>
        <dbReference type="EMBL" id="NMG18471.1"/>
    </source>
</evidence>
<gene>
    <name evidence="1" type="ORF">DP116_03005</name>
</gene>
<dbReference type="EMBL" id="QMEB01000012">
    <property type="protein sequence ID" value="NMG18471.1"/>
    <property type="molecule type" value="Genomic_DNA"/>
</dbReference>
<dbReference type="RefSeq" id="WP_169153759.1">
    <property type="nucleotide sequence ID" value="NZ_CAWPJE010000327.1"/>
</dbReference>
<protein>
    <submittedName>
        <fullName evidence="1">Uncharacterized protein</fullName>
    </submittedName>
</protein>
<dbReference type="Proteomes" id="UP000718564">
    <property type="component" value="Unassembled WGS sequence"/>
</dbReference>
<name>A0ABX1P2B3_9CYAN</name>
<reference evidence="1 2" key="1">
    <citation type="submission" date="2018-06" db="EMBL/GenBank/DDBJ databases">
        <title>Comparative genomics of Brasilonema spp. strains.</title>
        <authorList>
            <person name="Alvarenga D.O."/>
            <person name="Fiore M.F."/>
            <person name="Varani A.M."/>
        </authorList>
    </citation>
    <scope>NUCLEOTIDE SEQUENCE [LARGE SCALE GENOMIC DNA]</scope>
    <source>
        <strain evidence="1 2">SPC951</strain>
    </source>
</reference>